<proteinExistence type="predicted"/>
<name>A0ABT5IX36_9NEIS</name>
<dbReference type="RefSeq" id="WP_272751154.1">
    <property type="nucleotide sequence ID" value="NZ_JAQQLF010000006.1"/>
</dbReference>
<dbReference type="Gene3D" id="3.40.190.10">
    <property type="entry name" value="Periplasmic binding protein-like II"/>
    <property type="match status" value="1"/>
</dbReference>
<keyword evidence="1" id="KW-0732">Signal</keyword>
<protein>
    <recommendedName>
        <fullName evidence="2">Solute-binding protein family 3/N-terminal domain-containing protein</fullName>
    </recommendedName>
</protein>
<evidence type="ECO:0000313" key="4">
    <source>
        <dbReference type="Proteomes" id="UP001219956"/>
    </source>
</evidence>
<reference evidence="3 4" key="1">
    <citation type="submission" date="2023-01" db="EMBL/GenBank/DDBJ databases">
        <title>Novel species of the genus Vogesella isolated from rivers.</title>
        <authorList>
            <person name="Lu H."/>
        </authorList>
    </citation>
    <scope>NUCLEOTIDE SEQUENCE [LARGE SCALE GENOMIC DNA]</scope>
    <source>
        <strain evidence="3 4">DC21W</strain>
    </source>
</reference>
<gene>
    <name evidence="3" type="ORF">PQU95_05980</name>
</gene>
<dbReference type="SUPFAM" id="SSF53850">
    <property type="entry name" value="Periplasmic binding protein-like II"/>
    <property type="match status" value="1"/>
</dbReference>
<dbReference type="InterPro" id="IPR001638">
    <property type="entry name" value="Solute-binding_3/MltF_N"/>
</dbReference>
<organism evidence="3 4">
    <name type="scientific">Vogesella aquatica</name>
    <dbReference type="NCBI Taxonomy" id="2984206"/>
    <lineage>
        <taxon>Bacteria</taxon>
        <taxon>Pseudomonadati</taxon>
        <taxon>Pseudomonadota</taxon>
        <taxon>Betaproteobacteria</taxon>
        <taxon>Neisseriales</taxon>
        <taxon>Chromobacteriaceae</taxon>
        <taxon>Vogesella</taxon>
    </lineage>
</organism>
<sequence>MARLLFFMFYLMVAQSAAAAGIVACGGDSGWPPSSYFGPPQHNNARPVLGYSPDVLHMVLTSSTFRPEFVLLPFRRCLSLAEQGRQVQVVMGATFSAERARQFLFSRHYLHLRPALFLWPGAAPALPLCGLVGFNYAPFGVKPDEVDEGSSSYLLVMKKMQAGRCRGFAEYAEVGRGLQLLGLLGEDGGRLQARLLPGLVPVPLHFMVSRAYPDAAVLLRQIDRQLEQMDRNGQLDALLARHQAVAQ</sequence>
<comment type="caution">
    <text evidence="3">The sequence shown here is derived from an EMBL/GenBank/DDBJ whole genome shotgun (WGS) entry which is preliminary data.</text>
</comment>
<evidence type="ECO:0000256" key="1">
    <source>
        <dbReference type="SAM" id="SignalP"/>
    </source>
</evidence>
<evidence type="ECO:0000259" key="2">
    <source>
        <dbReference type="Pfam" id="PF00497"/>
    </source>
</evidence>
<feature type="domain" description="Solute-binding protein family 3/N-terminal" evidence="2">
    <location>
        <begin position="25"/>
        <end position="241"/>
    </location>
</feature>
<dbReference type="EMBL" id="JAQQLF010000006">
    <property type="protein sequence ID" value="MDC7716763.1"/>
    <property type="molecule type" value="Genomic_DNA"/>
</dbReference>
<dbReference type="PROSITE" id="PS51257">
    <property type="entry name" value="PROKAR_LIPOPROTEIN"/>
    <property type="match status" value="1"/>
</dbReference>
<dbReference type="Pfam" id="PF00497">
    <property type="entry name" value="SBP_bac_3"/>
    <property type="match status" value="1"/>
</dbReference>
<feature type="signal peptide" evidence="1">
    <location>
        <begin position="1"/>
        <end position="19"/>
    </location>
</feature>
<feature type="chain" id="PRO_5046312057" description="Solute-binding protein family 3/N-terminal domain-containing protein" evidence="1">
    <location>
        <begin position="20"/>
        <end position="247"/>
    </location>
</feature>
<accession>A0ABT5IX36</accession>
<keyword evidence="4" id="KW-1185">Reference proteome</keyword>
<dbReference type="Proteomes" id="UP001219956">
    <property type="component" value="Unassembled WGS sequence"/>
</dbReference>
<evidence type="ECO:0000313" key="3">
    <source>
        <dbReference type="EMBL" id="MDC7716763.1"/>
    </source>
</evidence>